<evidence type="ECO:0000313" key="9">
    <source>
        <dbReference type="EMBL" id="JAS59215.1"/>
    </source>
</evidence>
<feature type="compositionally biased region" description="Polar residues" evidence="7">
    <location>
        <begin position="18"/>
        <end position="29"/>
    </location>
</feature>
<dbReference type="InterPro" id="IPR045864">
    <property type="entry name" value="aa-tRNA-synth_II/BPL/LPL"/>
</dbReference>
<dbReference type="GO" id="GO:0005737">
    <property type="term" value="C:cytoplasm"/>
    <property type="evidence" value="ECO:0007669"/>
    <property type="project" value="InterPro"/>
</dbReference>
<dbReference type="AlphaFoldDB" id="A0A1B6G9V9"/>
<keyword evidence="3" id="KW-0547">Nucleotide-binding</keyword>
<feature type="domain" description="WHEP-TRS" evidence="8">
    <location>
        <begin position="82"/>
        <end position="138"/>
    </location>
</feature>
<dbReference type="PANTHER" id="PTHR43382:SF2">
    <property type="entry name" value="BIFUNCTIONAL GLUTAMATE_PROLINE--TRNA LIGASE"/>
    <property type="match status" value="1"/>
</dbReference>
<evidence type="ECO:0000256" key="5">
    <source>
        <dbReference type="ARBA" id="ARBA00022917"/>
    </source>
</evidence>
<feature type="domain" description="WHEP-TRS" evidence="8">
    <location>
        <begin position="21"/>
        <end position="77"/>
    </location>
</feature>
<keyword evidence="5" id="KW-0648">Protein biosynthesis</keyword>
<dbReference type="PANTHER" id="PTHR43382">
    <property type="entry name" value="PROLYL-TRNA SYNTHETASE"/>
    <property type="match status" value="1"/>
</dbReference>
<sequence>EFKKVTGNDWKPEAVQKENVSTDNLSKMISEQGDKVRKLKSDKADKSIVDSEVKKLLELKSEFKKVTGNDWKPEAVQKENVSTDNLSKMISEQGDKVRKLKSDKADKAIIDSEVKKLLELKSEFKKVTGSDWKPQVLNDDKPAAKSTQVTETTDSDSKLKKVTKLCIECKKSENLSSWYTQVLTKSDMLEYHDVSGCYIIMPWSYSIWEKIQQWFDKEIKKLGVKNTYFPMFVTREALETEKTHIEDFSPEVAWVTHCGNSKLEEP</sequence>
<gene>
    <name evidence="9" type="ORF">g.7989</name>
</gene>
<protein>
    <recommendedName>
        <fullName evidence="8">WHEP-TRS domain-containing protein</fullName>
    </recommendedName>
</protein>
<dbReference type="InterPro" id="IPR000738">
    <property type="entry name" value="WHEP-TRS_dom"/>
</dbReference>
<reference evidence="9" key="1">
    <citation type="submission" date="2015-11" db="EMBL/GenBank/DDBJ databases">
        <title>De novo transcriptome assembly of four potential Pierce s Disease insect vectors from Arizona vineyards.</title>
        <authorList>
            <person name="Tassone E.E."/>
        </authorList>
    </citation>
    <scope>NUCLEOTIDE SEQUENCE</scope>
</reference>
<evidence type="ECO:0000256" key="3">
    <source>
        <dbReference type="ARBA" id="ARBA00022741"/>
    </source>
</evidence>
<dbReference type="GO" id="GO:0006433">
    <property type="term" value="P:prolyl-tRNA aminoacylation"/>
    <property type="evidence" value="ECO:0007669"/>
    <property type="project" value="InterPro"/>
</dbReference>
<dbReference type="CDD" id="cd00936">
    <property type="entry name" value="WEPRS_RNA"/>
    <property type="match status" value="2"/>
</dbReference>
<dbReference type="PROSITE" id="PS51185">
    <property type="entry name" value="WHEP_TRS_2"/>
    <property type="match status" value="2"/>
</dbReference>
<dbReference type="PROSITE" id="PS00762">
    <property type="entry name" value="WHEP_TRS_1"/>
    <property type="match status" value="2"/>
</dbReference>
<feature type="region of interest" description="Disordered" evidence="7">
    <location>
        <begin position="1"/>
        <end position="34"/>
    </location>
</feature>
<dbReference type="SUPFAM" id="SSF55681">
    <property type="entry name" value="Class II aaRS and biotin synthetases"/>
    <property type="match status" value="1"/>
</dbReference>
<evidence type="ECO:0000256" key="6">
    <source>
        <dbReference type="ARBA" id="ARBA00023146"/>
    </source>
</evidence>
<keyword evidence="2" id="KW-0436">Ligase</keyword>
<dbReference type="InterPro" id="IPR004499">
    <property type="entry name" value="Pro-tRNA-ligase_IIa_arc-type"/>
</dbReference>
<feature type="non-terminal residue" evidence="9">
    <location>
        <position position="266"/>
    </location>
</feature>
<dbReference type="InterPro" id="IPR009068">
    <property type="entry name" value="uS15_NS1_RNA-bd_sf"/>
</dbReference>
<dbReference type="Gene3D" id="1.10.287.10">
    <property type="entry name" value="S15/NS1, RNA-binding"/>
    <property type="match status" value="2"/>
</dbReference>
<name>A0A1B6G9V9_9HEMI</name>
<dbReference type="Pfam" id="PF00458">
    <property type="entry name" value="WHEP-TRS"/>
    <property type="match status" value="2"/>
</dbReference>
<keyword evidence="6" id="KW-0030">Aminoacyl-tRNA synthetase</keyword>
<keyword evidence="4" id="KW-0067">ATP-binding</keyword>
<dbReference type="SUPFAM" id="SSF47060">
    <property type="entry name" value="S15/NS1 RNA-binding domain"/>
    <property type="match status" value="2"/>
</dbReference>
<evidence type="ECO:0000256" key="7">
    <source>
        <dbReference type="SAM" id="MobiDB-lite"/>
    </source>
</evidence>
<evidence type="ECO:0000256" key="1">
    <source>
        <dbReference type="ARBA" id="ARBA00022553"/>
    </source>
</evidence>
<feature type="compositionally biased region" description="Basic and acidic residues" evidence="7">
    <location>
        <begin position="1"/>
        <end position="16"/>
    </location>
</feature>
<organism evidence="9">
    <name type="scientific">Cuerna arida</name>
    <dbReference type="NCBI Taxonomy" id="1464854"/>
    <lineage>
        <taxon>Eukaryota</taxon>
        <taxon>Metazoa</taxon>
        <taxon>Ecdysozoa</taxon>
        <taxon>Arthropoda</taxon>
        <taxon>Hexapoda</taxon>
        <taxon>Insecta</taxon>
        <taxon>Pterygota</taxon>
        <taxon>Neoptera</taxon>
        <taxon>Paraneoptera</taxon>
        <taxon>Hemiptera</taxon>
        <taxon>Auchenorrhyncha</taxon>
        <taxon>Membracoidea</taxon>
        <taxon>Cicadellidae</taxon>
        <taxon>Cicadellinae</taxon>
        <taxon>Proconiini</taxon>
        <taxon>Cuerna</taxon>
    </lineage>
</organism>
<dbReference type="GO" id="GO:0004827">
    <property type="term" value="F:proline-tRNA ligase activity"/>
    <property type="evidence" value="ECO:0007669"/>
    <property type="project" value="InterPro"/>
</dbReference>
<dbReference type="GO" id="GO:0017101">
    <property type="term" value="C:aminoacyl-tRNA synthetase multienzyme complex"/>
    <property type="evidence" value="ECO:0007669"/>
    <property type="project" value="TreeGrafter"/>
</dbReference>
<evidence type="ECO:0000259" key="8">
    <source>
        <dbReference type="PROSITE" id="PS51185"/>
    </source>
</evidence>
<accession>A0A1B6G9V9</accession>
<proteinExistence type="predicted"/>
<keyword evidence="1" id="KW-0597">Phosphoprotein</keyword>
<dbReference type="SMART" id="SM00991">
    <property type="entry name" value="WHEP-TRS"/>
    <property type="match status" value="2"/>
</dbReference>
<feature type="non-terminal residue" evidence="9">
    <location>
        <position position="1"/>
    </location>
</feature>
<dbReference type="GO" id="GO:0005524">
    <property type="term" value="F:ATP binding"/>
    <property type="evidence" value="ECO:0007669"/>
    <property type="project" value="UniProtKB-KW"/>
</dbReference>
<evidence type="ECO:0000256" key="4">
    <source>
        <dbReference type="ARBA" id="ARBA00022840"/>
    </source>
</evidence>
<dbReference type="FunFam" id="1.10.287.10:FF:000006">
    <property type="entry name" value="Bifunctional glutamate/proline--tRNA ligase"/>
    <property type="match status" value="2"/>
</dbReference>
<evidence type="ECO:0000256" key="2">
    <source>
        <dbReference type="ARBA" id="ARBA00022598"/>
    </source>
</evidence>
<dbReference type="EMBL" id="GECZ01010554">
    <property type="protein sequence ID" value="JAS59215.1"/>
    <property type="molecule type" value="Transcribed_RNA"/>
</dbReference>
<dbReference type="Gene3D" id="3.30.930.10">
    <property type="entry name" value="Bira Bifunctional Protein, Domain 2"/>
    <property type="match status" value="1"/>
</dbReference>